<sequence>MHMNNHIHHDGTFSSFILTLPFILALMGYVFASVISSRHHKPWPLYRTILFILGVTCAMAAVIGPLADRAHTDFTAHMLGHLLLGMLAPLLMVLARPMTLILRTLHVQTARHISSILRSRPMSILNHPIVTSLLNIGGLWILYTTDLYVLMHQYILLHILIHIHVFLAGYLFTASLIYVDPTPHRYSFTYRLIVFWMALAGHGILSKAIYAHPPTGVPTSQAETGGMLMYYGGDAIDLVMIFILCYQWYKGSWPRALKAMSS</sequence>
<evidence type="ECO:0000313" key="8">
    <source>
        <dbReference type="Proteomes" id="UP000251213"/>
    </source>
</evidence>
<name>A0A364K2T6_9BACL</name>
<dbReference type="EMBL" id="QJKK01000008">
    <property type="protein sequence ID" value="RAL22732.1"/>
    <property type="molecule type" value="Genomic_DNA"/>
</dbReference>
<evidence type="ECO:0008006" key="9">
    <source>
        <dbReference type="Google" id="ProtNLM"/>
    </source>
</evidence>
<reference evidence="7 8" key="1">
    <citation type="submission" date="2018-06" db="EMBL/GenBank/DDBJ databases">
        <title>Thermoflavimicrobium daqus sp. nov., a thermophilic microbe isolated from Moutai-flavour Daqu.</title>
        <authorList>
            <person name="Wang X."/>
            <person name="Zhou H."/>
        </authorList>
    </citation>
    <scope>NUCLEOTIDE SEQUENCE [LARGE SCALE GENOMIC DNA]</scope>
    <source>
        <strain evidence="7 8">FBKL4.011</strain>
    </source>
</reference>
<reference evidence="7 8" key="2">
    <citation type="submission" date="2018-06" db="EMBL/GenBank/DDBJ databases">
        <authorList>
            <person name="Zhirakovskaya E."/>
        </authorList>
    </citation>
    <scope>NUCLEOTIDE SEQUENCE [LARGE SCALE GENOMIC DNA]</scope>
    <source>
        <strain evidence="7 8">FBKL4.011</strain>
    </source>
</reference>
<dbReference type="Pfam" id="PF09678">
    <property type="entry name" value="Caa3_CtaG"/>
    <property type="match status" value="1"/>
</dbReference>
<dbReference type="GO" id="GO:0005886">
    <property type="term" value="C:plasma membrane"/>
    <property type="evidence" value="ECO:0007669"/>
    <property type="project" value="UniProtKB-SubCell"/>
</dbReference>
<feature type="transmembrane region" description="Helical" evidence="6">
    <location>
        <begin position="190"/>
        <end position="210"/>
    </location>
</feature>
<evidence type="ECO:0000256" key="4">
    <source>
        <dbReference type="ARBA" id="ARBA00022989"/>
    </source>
</evidence>
<evidence type="ECO:0000256" key="5">
    <source>
        <dbReference type="ARBA" id="ARBA00023136"/>
    </source>
</evidence>
<evidence type="ECO:0000313" key="7">
    <source>
        <dbReference type="EMBL" id="RAL22732.1"/>
    </source>
</evidence>
<comment type="caution">
    <text evidence="7">The sequence shown here is derived from an EMBL/GenBank/DDBJ whole genome shotgun (WGS) entry which is preliminary data.</text>
</comment>
<feature type="transmembrane region" description="Helical" evidence="6">
    <location>
        <begin position="79"/>
        <end position="102"/>
    </location>
</feature>
<evidence type="ECO:0000256" key="1">
    <source>
        <dbReference type="ARBA" id="ARBA00004651"/>
    </source>
</evidence>
<comment type="subcellular location">
    <subcellularLocation>
        <location evidence="1">Cell membrane</location>
        <topology evidence="1">Multi-pass membrane protein</topology>
    </subcellularLocation>
</comment>
<feature type="transmembrane region" description="Helical" evidence="6">
    <location>
        <begin position="230"/>
        <end position="249"/>
    </location>
</feature>
<proteinExistence type="predicted"/>
<protein>
    <recommendedName>
        <fullName evidence="9">Cytochrome c oxidase assembly protein</fullName>
    </recommendedName>
</protein>
<evidence type="ECO:0000256" key="6">
    <source>
        <dbReference type="SAM" id="Phobius"/>
    </source>
</evidence>
<keyword evidence="4 6" id="KW-1133">Transmembrane helix</keyword>
<keyword evidence="3 6" id="KW-0812">Transmembrane</keyword>
<dbReference type="AlphaFoldDB" id="A0A364K2T6"/>
<feature type="transmembrane region" description="Helical" evidence="6">
    <location>
        <begin position="12"/>
        <end position="32"/>
    </location>
</feature>
<keyword evidence="2" id="KW-1003">Cell membrane</keyword>
<evidence type="ECO:0000256" key="2">
    <source>
        <dbReference type="ARBA" id="ARBA00022475"/>
    </source>
</evidence>
<feature type="transmembrane region" description="Helical" evidence="6">
    <location>
        <begin position="123"/>
        <end position="143"/>
    </location>
</feature>
<accession>A0A364K2T6</accession>
<keyword evidence="8" id="KW-1185">Reference proteome</keyword>
<dbReference type="OrthoDB" id="5024156at2"/>
<gene>
    <name evidence="7" type="ORF">DL897_13710</name>
</gene>
<evidence type="ECO:0000256" key="3">
    <source>
        <dbReference type="ARBA" id="ARBA00022692"/>
    </source>
</evidence>
<dbReference type="Proteomes" id="UP000251213">
    <property type="component" value="Unassembled WGS sequence"/>
</dbReference>
<keyword evidence="5 6" id="KW-0472">Membrane</keyword>
<feature type="transmembrane region" description="Helical" evidence="6">
    <location>
        <begin position="155"/>
        <end position="178"/>
    </location>
</feature>
<dbReference type="RefSeq" id="WP_113659736.1">
    <property type="nucleotide sequence ID" value="NZ_KZ845670.1"/>
</dbReference>
<feature type="transmembrane region" description="Helical" evidence="6">
    <location>
        <begin position="44"/>
        <end position="67"/>
    </location>
</feature>
<dbReference type="InterPro" id="IPR019108">
    <property type="entry name" value="Caa3_assmbl_CtaG-rel"/>
</dbReference>
<organism evidence="7 8">
    <name type="scientific">Thermoflavimicrobium daqui</name>
    <dbReference type="NCBI Taxonomy" id="2137476"/>
    <lineage>
        <taxon>Bacteria</taxon>
        <taxon>Bacillati</taxon>
        <taxon>Bacillota</taxon>
        <taxon>Bacilli</taxon>
        <taxon>Bacillales</taxon>
        <taxon>Thermoactinomycetaceae</taxon>
        <taxon>Thermoflavimicrobium</taxon>
    </lineage>
</organism>